<dbReference type="RefSeq" id="WP_212119744.1">
    <property type="nucleotide sequence ID" value="NZ_JAGTPX020000006.1"/>
</dbReference>
<protein>
    <submittedName>
        <fullName evidence="1">Uncharacterized protein</fullName>
    </submittedName>
</protein>
<accession>A0A941GJJ8</accession>
<comment type="caution">
    <text evidence="1">The sequence shown here is derived from an EMBL/GenBank/DDBJ whole genome shotgun (WGS) entry which is preliminary data.</text>
</comment>
<proteinExistence type="predicted"/>
<organism evidence="1">
    <name type="scientific">Niallia circulans</name>
    <name type="common">Bacillus circulans</name>
    <dbReference type="NCBI Taxonomy" id="1397"/>
    <lineage>
        <taxon>Bacteria</taxon>
        <taxon>Bacillati</taxon>
        <taxon>Bacillota</taxon>
        <taxon>Bacilli</taxon>
        <taxon>Bacillales</taxon>
        <taxon>Bacillaceae</taxon>
        <taxon>Niallia</taxon>
    </lineage>
</organism>
<sequence>MSHIIDELVVLDCYFDGDKFILRGINGQAIYGGYKAENMLSLARLIHDNEPFSFTIDKEKMIRIPVELNRRIKHELNMIANELSS</sequence>
<name>A0A941GJJ8_NIACI</name>
<dbReference type="AlphaFoldDB" id="A0A941GJJ8"/>
<dbReference type="EMBL" id="JAGTPX010000015">
    <property type="protein sequence ID" value="MBR8670790.1"/>
    <property type="molecule type" value="Genomic_DNA"/>
</dbReference>
<gene>
    <name evidence="1" type="ORF">KD144_14720</name>
</gene>
<evidence type="ECO:0000313" key="1">
    <source>
        <dbReference type="EMBL" id="MBR8670790.1"/>
    </source>
</evidence>
<reference evidence="1" key="1">
    <citation type="submission" date="2021-04" db="EMBL/GenBank/DDBJ databases">
        <title>Genomic analysis of electroactive and textile dye degrading Bacillus circulans strain: DC10 isolated from constructed wetland-microbial fuel cells treating textile dye wastewaters.</title>
        <authorList>
            <person name="Patel D.U."/>
            <person name="Desai C.R."/>
        </authorList>
    </citation>
    <scope>NUCLEOTIDE SEQUENCE</scope>
    <source>
        <strain evidence="1">DC10</strain>
    </source>
</reference>